<dbReference type="SUPFAM" id="SSF64518">
    <property type="entry name" value="Phase 1 flagellin"/>
    <property type="match status" value="2"/>
</dbReference>
<keyword evidence="5" id="KW-0964">Secreted</keyword>
<dbReference type="InterPro" id="IPR002371">
    <property type="entry name" value="FlgK"/>
</dbReference>
<gene>
    <name evidence="10" type="primary">flgK</name>
    <name evidence="10" type="ORF">GP2143_11032</name>
</gene>
<dbReference type="EMBL" id="AAVT01000010">
    <property type="protein sequence ID" value="EAW30102.1"/>
    <property type="molecule type" value="Genomic_DNA"/>
</dbReference>
<feature type="domain" description="Flagellar hook-associated protein FlgK helical" evidence="9">
    <location>
        <begin position="91"/>
        <end position="321"/>
    </location>
</feature>
<dbReference type="GO" id="GO:0005576">
    <property type="term" value="C:extracellular region"/>
    <property type="evidence" value="ECO:0007669"/>
    <property type="project" value="UniProtKB-SubCell"/>
</dbReference>
<organism evidence="10 11">
    <name type="scientific">marine gamma proteobacterium HTCC2143</name>
    <dbReference type="NCBI Taxonomy" id="247633"/>
    <lineage>
        <taxon>Bacteria</taxon>
        <taxon>Pseudomonadati</taxon>
        <taxon>Pseudomonadota</taxon>
        <taxon>Gammaproteobacteria</taxon>
        <taxon>Cellvibrionales</taxon>
        <taxon>Spongiibacteraceae</taxon>
        <taxon>BD1-7 clade</taxon>
    </lineage>
</organism>
<proteinExistence type="inferred from homology"/>
<keyword evidence="10" id="KW-0966">Cell projection</keyword>
<dbReference type="eggNOG" id="COG1256">
    <property type="taxonomic scope" value="Bacteria"/>
</dbReference>
<keyword evidence="6" id="KW-0975">Bacterial flagellum</keyword>
<dbReference type="Pfam" id="PF06429">
    <property type="entry name" value="Flg_bbr_C"/>
    <property type="match status" value="1"/>
</dbReference>
<dbReference type="GO" id="GO:0044780">
    <property type="term" value="P:bacterial-type flagellum assembly"/>
    <property type="evidence" value="ECO:0007669"/>
    <property type="project" value="InterPro"/>
</dbReference>
<sequence>MSLLNVGISALTTNQKLLQVTGNNISNAGVESYSRQRAEVSTRPEQLLGGSYQGTGNTVDNISRVVDQFLITQIQLDTSSRSSLEAFARNMEQVDGLLSDDFSGLSAILSEFFAAIESSAQDPTSEPARQVVITQAESLALKINNLSDRVEQQLNFVDGQLRALSSQATTLAKGIASLNEGIADQVARGGGAQPNQLLDQRDEMLRQLAEIVNISTVKDGNDLNVFIGNGLPLVTGFKALALDTQQGVDGVNIMLVGRGSVSQRVTHLMSGGEMGGLLDFREVGGDLLNVIGRIGIGLADSVNQQNALGIDLDGNAGGTIFRDVNAGTIPQSRIIADGDNSAPTLQNMAINITDVGQLTTSDYRLSVVDNDGAAPLDYRILRVSDNATTIVNGIAGAQSIAIDGFSIDISSATQANLALNDQFRIRPTRAGGADTTVDITRQQELAYSVPVVTDAKIGNNGTGVISSGEMLAVVDDSALALTPANPIYQSAGVLAAPVLIQFTTATDYTVYETSDPFNPAVLFSGTIIPGQKNEIFGSQGTDPNFIGFQVTIDGAPQVNDEFTIDFNQNGSSDNRNAAALSGIRAQNILDGNSTNFENSYGRLIERIGTQTAQAKVGRDASESLLFQSQASRDSMAGVNLDEEAANLIKFEQAYNASAQLITVARQIFDTLLSSLR</sequence>
<dbReference type="InterPro" id="IPR049119">
    <property type="entry name" value="FlgK_D2-like"/>
</dbReference>
<reference evidence="10 11" key="1">
    <citation type="journal article" date="2010" name="J. Bacteriol.">
        <title>Genome sequence of the oligotrophic marine Gammaproteobacterium HTCC2143, isolated from the Oregon Coast.</title>
        <authorList>
            <person name="Oh H.M."/>
            <person name="Kang I."/>
            <person name="Ferriera S."/>
            <person name="Giovannoni S.J."/>
            <person name="Cho J.C."/>
        </authorList>
    </citation>
    <scope>NUCLEOTIDE SEQUENCE [LARGE SCALE GENOMIC DNA]</scope>
    <source>
        <strain evidence="10 11">HTCC2143</strain>
    </source>
</reference>
<dbReference type="PANTHER" id="PTHR30033:SF1">
    <property type="entry name" value="FLAGELLAR HOOK-ASSOCIATED PROTEIN 1"/>
    <property type="match status" value="1"/>
</dbReference>
<accession>A0YG76</accession>
<dbReference type="OrthoDB" id="9802553at2"/>
<dbReference type="GO" id="GO:0005198">
    <property type="term" value="F:structural molecule activity"/>
    <property type="evidence" value="ECO:0007669"/>
    <property type="project" value="InterPro"/>
</dbReference>
<comment type="similarity">
    <text evidence="3">Belongs to the flagella basal body rod proteins family.</text>
</comment>
<feature type="domain" description="Flagellar hook-associated protein 1 D2-like" evidence="8">
    <location>
        <begin position="337"/>
        <end position="427"/>
    </location>
</feature>
<evidence type="ECO:0000256" key="3">
    <source>
        <dbReference type="ARBA" id="ARBA00009677"/>
    </source>
</evidence>
<evidence type="ECO:0000313" key="10">
    <source>
        <dbReference type="EMBL" id="EAW30102.1"/>
    </source>
</evidence>
<comment type="subcellular location">
    <subcellularLocation>
        <location evidence="1">Bacterial flagellum</location>
    </subcellularLocation>
    <subcellularLocation>
        <location evidence="2">Secreted</location>
    </subcellularLocation>
</comment>
<dbReference type="Pfam" id="PF21158">
    <property type="entry name" value="flgK_1st_1"/>
    <property type="match status" value="1"/>
</dbReference>
<dbReference type="PANTHER" id="PTHR30033">
    <property type="entry name" value="FLAGELLAR HOOK-ASSOCIATED PROTEIN 1"/>
    <property type="match status" value="1"/>
</dbReference>
<dbReference type="InterPro" id="IPR010930">
    <property type="entry name" value="Flg_bb/hook_C_dom"/>
</dbReference>
<dbReference type="NCBIfam" id="TIGR02492">
    <property type="entry name" value="flgK_ends"/>
    <property type="match status" value="1"/>
</dbReference>
<evidence type="ECO:0000256" key="1">
    <source>
        <dbReference type="ARBA" id="ARBA00004365"/>
    </source>
</evidence>
<evidence type="ECO:0000259" key="9">
    <source>
        <dbReference type="Pfam" id="PF22638"/>
    </source>
</evidence>
<name>A0YG76_9GAMM</name>
<dbReference type="Proteomes" id="UP000004931">
    <property type="component" value="Unassembled WGS sequence"/>
</dbReference>
<evidence type="ECO:0000256" key="6">
    <source>
        <dbReference type="ARBA" id="ARBA00023143"/>
    </source>
</evidence>
<comment type="caution">
    <text evidence="10">The sequence shown here is derived from an EMBL/GenBank/DDBJ whole genome shotgun (WGS) entry which is preliminary data.</text>
</comment>
<evidence type="ECO:0000259" key="8">
    <source>
        <dbReference type="Pfam" id="PF21158"/>
    </source>
</evidence>
<feature type="domain" description="Flagellar basal-body/hook protein C-terminal" evidence="7">
    <location>
        <begin position="634"/>
        <end position="673"/>
    </location>
</feature>
<evidence type="ECO:0000256" key="2">
    <source>
        <dbReference type="ARBA" id="ARBA00004613"/>
    </source>
</evidence>
<dbReference type="Pfam" id="PF22638">
    <property type="entry name" value="FlgK_D1"/>
    <property type="match status" value="1"/>
</dbReference>
<dbReference type="STRING" id="247633.GP2143_11032"/>
<protein>
    <recommendedName>
        <fullName evidence="4">Flagellar hook-associated protein 1</fullName>
    </recommendedName>
</protein>
<evidence type="ECO:0000256" key="4">
    <source>
        <dbReference type="ARBA" id="ARBA00016244"/>
    </source>
</evidence>
<dbReference type="PRINTS" id="PR01005">
    <property type="entry name" value="FLGHOOKAP1"/>
</dbReference>
<keyword evidence="10" id="KW-0969">Cilium</keyword>
<keyword evidence="10" id="KW-0282">Flagellum</keyword>
<dbReference type="InterPro" id="IPR053927">
    <property type="entry name" value="FlgK_helical"/>
</dbReference>
<dbReference type="GO" id="GO:0009424">
    <property type="term" value="C:bacterial-type flagellum hook"/>
    <property type="evidence" value="ECO:0007669"/>
    <property type="project" value="InterPro"/>
</dbReference>
<evidence type="ECO:0000259" key="7">
    <source>
        <dbReference type="Pfam" id="PF06429"/>
    </source>
</evidence>
<dbReference type="AlphaFoldDB" id="A0YG76"/>
<keyword evidence="11" id="KW-1185">Reference proteome</keyword>
<evidence type="ECO:0000256" key="5">
    <source>
        <dbReference type="ARBA" id="ARBA00022525"/>
    </source>
</evidence>
<evidence type="ECO:0000313" key="11">
    <source>
        <dbReference type="Proteomes" id="UP000004931"/>
    </source>
</evidence>